<keyword evidence="2" id="KW-1185">Reference proteome</keyword>
<dbReference type="RefSeq" id="WP_263733210.1">
    <property type="nucleotide sequence ID" value="NZ_JAOWKY010000001.1"/>
</dbReference>
<comment type="caution">
    <text evidence="1">The sequence shown here is derived from an EMBL/GenBank/DDBJ whole genome shotgun (WGS) entry which is preliminary data.</text>
</comment>
<gene>
    <name evidence="1" type="ORF">OEW28_02875</name>
</gene>
<evidence type="ECO:0000313" key="1">
    <source>
        <dbReference type="EMBL" id="MCV2867568.1"/>
    </source>
</evidence>
<protein>
    <submittedName>
        <fullName evidence="1">Uncharacterized protein</fullName>
    </submittedName>
</protein>
<accession>A0ABT2Z8V0</accession>
<evidence type="ECO:0000313" key="2">
    <source>
        <dbReference type="Proteomes" id="UP001652542"/>
    </source>
</evidence>
<dbReference type="EMBL" id="JAOWKY010000001">
    <property type="protein sequence ID" value="MCV2867568.1"/>
    <property type="molecule type" value="Genomic_DNA"/>
</dbReference>
<proteinExistence type="predicted"/>
<reference evidence="1 2" key="1">
    <citation type="submission" date="2022-10" db="EMBL/GenBank/DDBJ databases">
        <title>Defluviimonas sp. nov., isolated from ocean surface water.</title>
        <authorList>
            <person name="He W."/>
            <person name="Wang L."/>
            <person name="Zhang D.-F."/>
        </authorList>
    </citation>
    <scope>NUCLEOTIDE SEQUENCE [LARGE SCALE GENOMIC DNA]</scope>
    <source>
        <strain evidence="1 2">WL0002</strain>
    </source>
</reference>
<dbReference type="Proteomes" id="UP001652542">
    <property type="component" value="Unassembled WGS sequence"/>
</dbReference>
<sequence length="117" mass="13105">MKSSINPPRNAQRIYRVGELPKDRAPAHYRITRRDGEAVTVTLQKRRRQILDLLMRGPVYCASPVRISDIVCVLKHELGLDVETVIYPGSRQAGVGDYGIYFLRSAVARLDGLEVAA</sequence>
<organism evidence="1 2">
    <name type="scientific">Albidovulum marisflavi</name>
    <dbReference type="NCBI Taxonomy" id="2984159"/>
    <lineage>
        <taxon>Bacteria</taxon>
        <taxon>Pseudomonadati</taxon>
        <taxon>Pseudomonadota</taxon>
        <taxon>Alphaproteobacteria</taxon>
        <taxon>Rhodobacterales</taxon>
        <taxon>Paracoccaceae</taxon>
        <taxon>Albidovulum</taxon>
    </lineage>
</organism>
<name>A0ABT2Z8V0_9RHOB</name>